<dbReference type="AlphaFoldDB" id="A0A1V9FC99"/>
<name>A0A1V9FC99_9BACT</name>
<dbReference type="Proteomes" id="UP000192610">
    <property type="component" value="Unassembled WGS sequence"/>
</dbReference>
<organism evidence="2 3">
    <name type="scientific">Niastella yeongjuensis</name>
    <dbReference type="NCBI Taxonomy" id="354355"/>
    <lineage>
        <taxon>Bacteria</taxon>
        <taxon>Pseudomonadati</taxon>
        <taxon>Bacteroidota</taxon>
        <taxon>Chitinophagia</taxon>
        <taxon>Chitinophagales</taxon>
        <taxon>Chitinophagaceae</taxon>
        <taxon>Niastella</taxon>
    </lineage>
</organism>
<keyword evidence="1" id="KW-0732">Signal</keyword>
<proteinExistence type="predicted"/>
<keyword evidence="3" id="KW-1185">Reference proteome</keyword>
<evidence type="ECO:0000313" key="3">
    <source>
        <dbReference type="Proteomes" id="UP000192610"/>
    </source>
</evidence>
<evidence type="ECO:0000256" key="1">
    <source>
        <dbReference type="SAM" id="SignalP"/>
    </source>
</evidence>
<dbReference type="SUPFAM" id="SSF56935">
    <property type="entry name" value="Porins"/>
    <property type="match status" value="1"/>
</dbReference>
<dbReference type="EMBL" id="LVXG01000002">
    <property type="protein sequence ID" value="OQP55999.1"/>
    <property type="molecule type" value="Genomic_DNA"/>
</dbReference>
<dbReference type="STRING" id="354355.SAMN05660816_04943"/>
<feature type="chain" id="PRO_5010719784" description="Porin" evidence="1">
    <location>
        <begin position="22"/>
        <end position="356"/>
    </location>
</feature>
<feature type="signal peptide" evidence="1">
    <location>
        <begin position="1"/>
        <end position="21"/>
    </location>
</feature>
<dbReference type="Pfam" id="PF07642">
    <property type="entry name" value="BBP2"/>
    <property type="match status" value="1"/>
</dbReference>
<accession>A0A1V9FC99</accession>
<protein>
    <recommendedName>
        <fullName evidence="4">Porin</fullName>
    </recommendedName>
</protein>
<evidence type="ECO:0000313" key="2">
    <source>
        <dbReference type="EMBL" id="OQP55999.1"/>
    </source>
</evidence>
<sequence>MLRKISSLAIFSMALGSYVEAQDSTKKSTLNITGSVDAYYRYNFHNAKDSGYLNNYTSFTNSHNSFELGMASVKAEYTTGKVTGVVDLGFGRRAEEFSYNEKSSGLGTAIKQAYISVAASDKLKFTMGKWATHIGYEVVDAYLNRNYSMSYMFSFGPFFHTGLKAEYTAGSWGFMAGVANPTDNVTASFAKKMAIAQISKTAADGKFKAYLNYQGGKDMAENTINQVDLVATATLSDKFSVGYNGTVQSIKPNGKSSGDSWWGSAVYLNVDPSSVFGLTLRGEYFDDKNAVSGFSSAAGLGTSVMAATLSGNIHIENLTIIPEFRLDSSKDPIFAKNPNEGVKSTGTFLLAATWHF</sequence>
<reference evidence="3" key="1">
    <citation type="submission" date="2016-04" db="EMBL/GenBank/DDBJ databases">
        <authorList>
            <person name="Chen L."/>
            <person name="Zhuang W."/>
            <person name="Wang G."/>
        </authorList>
    </citation>
    <scope>NUCLEOTIDE SEQUENCE [LARGE SCALE GENOMIC DNA]</scope>
    <source>
        <strain evidence="3">17621</strain>
    </source>
</reference>
<comment type="caution">
    <text evidence="2">The sequence shown here is derived from an EMBL/GenBank/DDBJ whole genome shotgun (WGS) entry which is preliminary data.</text>
</comment>
<evidence type="ECO:0008006" key="4">
    <source>
        <dbReference type="Google" id="ProtNLM"/>
    </source>
</evidence>
<dbReference type="OrthoDB" id="1114561at2"/>
<dbReference type="RefSeq" id="WP_081197206.1">
    <property type="nucleotide sequence ID" value="NZ_FOCZ01000010.1"/>
</dbReference>
<dbReference type="InterPro" id="IPR011486">
    <property type="entry name" value="BBP2"/>
</dbReference>
<gene>
    <name evidence="2" type="ORF">A4H97_20660</name>
</gene>